<proteinExistence type="predicted"/>
<keyword evidence="2" id="KW-1185">Reference proteome</keyword>
<name>A0ABM7CI26_9FLAO</name>
<evidence type="ECO:0000313" key="2">
    <source>
        <dbReference type="Proteomes" id="UP000269693"/>
    </source>
</evidence>
<reference evidence="1 2" key="1">
    <citation type="submission" date="2018-09" db="EMBL/GenBank/DDBJ databases">
        <title>Insights into the microbiota of Asian seabass (Lates calcarifer) with tenacibaculosis symptoms and description of sp. nov. Tenacibaculum singaporense.</title>
        <authorList>
            <person name="Miyake S."/>
            <person name="Soh M."/>
            <person name="Azman M.N."/>
            <person name="Ngoh S.Y."/>
            <person name="Orban L."/>
            <person name="Seedorf H."/>
        </authorList>
    </citation>
    <scope>NUCLEOTIDE SEQUENCE [LARGE SCALE GENOMIC DNA]</scope>
    <source>
        <strain evidence="1 2">DSM 13764</strain>
    </source>
</reference>
<dbReference type="Proteomes" id="UP000269693">
    <property type="component" value="Chromosome"/>
</dbReference>
<evidence type="ECO:0000313" key="1">
    <source>
        <dbReference type="EMBL" id="AZJ33452.1"/>
    </source>
</evidence>
<protein>
    <recommendedName>
        <fullName evidence="3">SprT-like family protein</fullName>
    </recommendedName>
</protein>
<evidence type="ECO:0008006" key="3">
    <source>
        <dbReference type="Google" id="ProtNLM"/>
    </source>
</evidence>
<dbReference type="RefSeq" id="WP_073181998.1">
    <property type="nucleotide sequence ID" value="NZ_CP032544.1"/>
</dbReference>
<accession>A0ABM7CI26</accession>
<organism evidence="1 2">
    <name type="scientific">Tenacibaculum mesophilum</name>
    <dbReference type="NCBI Taxonomy" id="104268"/>
    <lineage>
        <taxon>Bacteria</taxon>
        <taxon>Pseudomonadati</taxon>
        <taxon>Bacteroidota</taxon>
        <taxon>Flavobacteriia</taxon>
        <taxon>Flavobacteriales</taxon>
        <taxon>Flavobacteriaceae</taxon>
        <taxon>Tenacibaculum</taxon>
    </lineage>
</organism>
<gene>
    <name evidence="1" type="ORF">D6200_13110</name>
</gene>
<dbReference type="EMBL" id="CP032544">
    <property type="protein sequence ID" value="AZJ33452.1"/>
    <property type="molecule type" value="Genomic_DNA"/>
</dbReference>
<sequence length="155" mass="18447">MQLSNVLMAKTIVHESIHAFLSVKRKDYNAGITIDYLNNLEFKELIEEYYDGTCATKQEQHEFMFDYMVPTLSKIFTEVRDDLIPQSNIDYIESTPYDVQGIMTDWNWQDFYYYSVLEGLHETESFETEIKSHTKKYALYNHYRAKGRNFSKNCN</sequence>